<dbReference type="InterPro" id="IPR018738">
    <property type="entry name" value="DUF2280"/>
</dbReference>
<comment type="caution">
    <text evidence="1">The sequence shown here is derived from an EMBL/GenBank/DDBJ whole genome shotgun (WGS) entry which is preliminary data.</text>
</comment>
<name>A0AA42I5F2_9GAMM</name>
<reference evidence="1" key="1">
    <citation type="submission" date="2022-09" db="EMBL/GenBank/DDBJ databases">
        <title>Intensive care unit water sources are persistently colonized with multi-drug resistant bacteria and are the site of extensive horizontal gene transfer of antibiotic resistance genes.</title>
        <authorList>
            <person name="Diorio-Toth L."/>
        </authorList>
    </citation>
    <scope>NUCLEOTIDE SEQUENCE</scope>
    <source>
        <strain evidence="1">GD04005</strain>
    </source>
</reference>
<dbReference type="Pfam" id="PF10045">
    <property type="entry name" value="DUF2280"/>
    <property type="match status" value="1"/>
</dbReference>
<sequence length="172" mass="19544">MAALKEQVKIYIVQALACMDTPQQVADAVKQEFNIEVDRKQVQLYDPTKAAGKNLSKKFKILFEKTREDFRNNVFDIPLANKSFRINELQKMYDTTKNKVIKQNIIKQVKDEMHGHSAQLLDLELKQLEIEKIRNGDGEGADDPTPVKVTIQVVDASKKDAEYQSDTECASG</sequence>
<accession>A0AA42I5F2</accession>
<dbReference type="RefSeq" id="WP_279694535.1">
    <property type="nucleotide sequence ID" value="NZ_JAOEEO010000001.1"/>
</dbReference>
<dbReference type="AlphaFoldDB" id="A0AA42I5F2"/>
<evidence type="ECO:0000313" key="1">
    <source>
        <dbReference type="EMBL" id="MDH0562890.1"/>
    </source>
</evidence>
<evidence type="ECO:0000313" key="2">
    <source>
        <dbReference type="Proteomes" id="UP001159329"/>
    </source>
</evidence>
<dbReference type="Proteomes" id="UP001159329">
    <property type="component" value="Unassembled WGS sequence"/>
</dbReference>
<dbReference type="EMBL" id="JAOEEO010000001">
    <property type="protein sequence ID" value="MDH0562890.1"/>
    <property type="molecule type" value="Genomic_DNA"/>
</dbReference>
<organism evidence="1 2">
    <name type="scientific">Acinetobacter courvalinii</name>
    <dbReference type="NCBI Taxonomy" id="280147"/>
    <lineage>
        <taxon>Bacteria</taxon>
        <taxon>Pseudomonadati</taxon>
        <taxon>Pseudomonadota</taxon>
        <taxon>Gammaproteobacteria</taxon>
        <taxon>Moraxellales</taxon>
        <taxon>Moraxellaceae</taxon>
        <taxon>Acinetobacter</taxon>
    </lineage>
</organism>
<gene>
    <name evidence="1" type="ORF">N7644_04245</name>
</gene>
<proteinExistence type="predicted"/>
<protein>
    <submittedName>
        <fullName evidence="1">DUF2280 domain-containing protein</fullName>
    </submittedName>
</protein>